<evidence type="ECO:0000313" key="6">
    <source>
        <dbReference type="EMBL" id="PTQ79689.1"/>
    </source>
</evidence>
<reference evidence="6 7" key="1">
    <citation type="submission" date="2018-04" db="EMBL/GenBank/DDBJ databases">
        <title>Active sludge and wastewater microbial communities from Klosterneuburg, Austria.</title>
        <authorList>
            <person name="Wagner M."/>
        </authorList>
    </citation>
    <scope>NUCLEOTIDE SEQUENCE [LARGE SCALE GENOMIC DNA]</scope>
    <source>
        <strain evidence="6 7">Nm4</strain>
    </source>
</reference>
<keyword evidence="3" id="KW-0804">Transcription</keyword>
<dbReference type="AlphaFoldDB" id="A0A2T5I7A7"/>
<dbReference type="PANTHER" id="PTHR24567">
    <property type="entry name" value="CRP FAMILY TRANSCRIPTIONAL REGULATORY PROTEIN"/>
    <property type="match status" value="1"/>
</dbReference>
<dbReference type="GO" id="GO:0003700">
    <property type="term" value="F:DNA-binding transcription factor activity"/>
    <property type="evidence" value="ECO:0007669"/>
    <property type="project" value="TreeGrafter"/>
</dbReference>
<accession>A0A2T5I7A7</accession>
<dbReference type="PANTHER" id="PTHR24567:SF74">
    <property type="entry name" value="HTH-TYPE TRANSCRIPTIONAL REGULATOR ARCR"/>
    <property type="match status" value="1"/>
</dbReference>
<dbReference type="GO" id="GO:0005829">
    <property type="term" value="C:cytosol"/>
    <property type="evidence" value="ECO:0007669"/>
    <property type="project" value="TreeGrafter"/>
</dbReference>
<dbReference type="SUPFAM" id="SSF51206">
    <property type="entry name" value="cAMP-binding domain-like"/>
    <property type="match status" value="1"/>
</dbReference>
<sequence>MTLSFQSGTNLILDSLPESDLVSLLNDYKLVKLEYAQVLYESAENIQHIYFPVDCIVSLIYETLDGKSSEIASIGNNGAVGCDILLSDSPSRFRALTIRSGLAYQIKKSDILNEFNKLNLVHYQLKNYIHNLTTEISFNGVCSRFHKIEQQFCKFLLLYNDRASGKISFTQETIAQLLGVRRETITDIASRLQKDNIIHYARGEIDILDRATLVNRSCECYHAIKNTMHSHYMAAA</sequence>
<comment type="caution">
    <text evidence="6">The sequence shown here is derived from an EMBL/GenBank/DDBJ whole genome shotgun (WGS) entry which is preliminary data.</text>
</comment>
<dbReference type="SMART" id="SM00419">
    <property type="entry name" value="HTH_CRP"/>
    <property type="match status" value="1"/>
</dbReference>
<dbReference type="InterPro" id="IPR014710">
    <property type="entry name" value="RmlC-like_jellyroll"/>
</dbReference>
<dbReference type="Gene3D" id="2.60.120.10">
    <property type="entry name" value="Jelly Rolls"/>
    <property type="match status" value="1"/>
</dbReference>
<dbReference type="InterPro" id="IPR000595">
    <property type="entry name" value="cNMP-bd_dom"/>
</dbReference>
<evidence type="ECO:0000256" key="3">
    <source>
        <dbReference type="ARBA" id="ARBA00023163"/>
    </source>
</evidence>
<evidence type="ECO:0000256" key="1">
    <source>
        <dbReference type="ARBA" id="ARBA00023015"/>
    </source>
</evidence>
<dbReference type="SUPFAM" id="SSF46785">
    <property type="entry name" value="Winged helix' DNA-binding domain"/>
    <property type="match status" value="1"/>
</dbReference>
<name>A0A2T5I7A7_9PROT</name>
<evidence type="ECO:0000256" key="2">
    <source>
        <dbReference type="ARBA" id="ARBA00023125"/>
    </source>
</evidence>
<dbReference type="InterPro" id="IPR036388">
    <property type="entry name" value="WH-like_DNA-bd_sf"/>
</dbReference>
<evidence type="ECO:0000259" key="4">
    <source>
        <dbReference type="PROSITE" id="PS50042"/>
    </source>
</evidence>
<dbReference type="RefSeq" id="WP_181258606.1">
    <property type="nucleotide sequence ID" value="NZ_QAOL01000046.1"/>
</dbReference>
<dbReference type="PROSITE" id="PS51063">
    <property type="entry name" value="HTH_CRP_2"/>
    <property type="match status" value="1"/>
</dbReference>
<organism evidence="6 7">
    <name type="scientific">Nitrosomonas ureae</name>
    <dbReference type="NCBI Taxonomy" id="44577"/>
    <lineage>
        <taxon>Bacteria</taxon>
        <taxon>Pseudomonadati</taxon>
        <taxon>Pseudomonadota</taxon>
        <taxon>Betaproteobacteria</taxon>
        <taxon>Nitrosomonadales</taxon>
        <taxon>Nitrosomonadaceae</taxon>
        <taxon>Nitrosomonas</taxon>
    </lineage>
</organism>
<dbReference type="InterPro" id="IPR012318">
    <property type="entry name" value="HTH_CRP"/>
</dbReference>
<dbReference type="InterPro" id="IPR018490">
    <property type="entry name" value="cNMP-bd_dom_sf"/>
</dbReference>
<dbReference type="EMBL" id="QAOL01000046">
    <property type="protein sequence ID" value="PTQ79689.1"/>
    <property type="molecule type" value="Genomic_DNA"/>
</dbReference>
<dbReference type="Gene3D" id="1.10.10.10">
    <property type="entry name" value="Winged helix-like DNA-binding domain superfamily/Winged helix DNA-binding domain"/>
    <property type="match status" value="1"/>
</dbReference>
<dbReference type="Pfam" id="PF13545">
    <property type="entry name" value="HTH_Crp_2"/>
    <property type="match status" value="1"/>
</dbReference>
<keyword evidence="2" id="KW-0238">DNA-binding</keyword>
<proteinExistence type="predicted"/>
<evidence type="ECO:0000313" key="7">
    <source>
        <dbReference type="Proteomes" id="UP000244110"/>
    </source>
</evidence>
<feature type="domain" description="Cyclic nucleotide-binding" evidence="4">
    <location>
        <begin position="12"/>
        <end position="100"/>
    </location>
</feature>
<keyword evidence="1" id="KW-0805">Transcription regulation</keyword>
<feature type="domain" description="HTH crp-type" evidence="5">
    <location>
        <begin position="146"/>
        <end position="211"/>
    </location>
</feature>
<dbReference type="InterPro" id="IPR036390">
    <property type="entry name" value="WH_DNA-bd_sf"/>
</dbReference>
<dbReference type="PROSITE" id="PS50042">
    <property type="entry name" value="CNMP_BINDING_3"/>
    <property type="match status" value="1"/>
</dbReference>
<gene>
    <name evidence="6" type="ORF">C8R28_10463</name>
</gene>
<evidence type="ECO:0000259" key="5">
    <source>
        <dbReference type="PROSITE" id="PS51063"/>
    </source>
</evidence>
<dbReference type="GO" id="GO:0003677">
    <property type="term" value="F:DNA binding"/>
    <property type="evidence" value="ECO:0007669"/>
    <property type="project" value="UniProtKB-KW"/>
</dbReference>
<protein>
    <submittedName>
        <fullName evidence="6">CRP-like cAMP-binding protein</fullName>
    </submittedName>
</protein>
<dbReference type="InterPro" id="IPR050397">
    <property type="entry name" value="Env_Response_Regulators"/>
</dbReference>
<dbReference type="Proteomes" id="UP000244110">
    <property type="component" value="Unassembled WGS sequence"/>
</dbReference>